<organism evidence="3 4">
    <name type="scientific">Halobium salinum</name>
    <dbReference type="NCBI Taxonomy" id="1364940"/>
    <lineage>
        <taxon>Archaea</taxon>
        <taxon>Methanobacteriati</taxon>
        <taxon>Methanobacteriota</taxon>
        <taxon>Stenosarchaea group</taxon>
        <taxon>Halobacteria</taxon>
        <taxon>Halobacteriales</taxon>
        <taxon>Haloferacaceae</taxon>
        <taxon>Halobium</taxon>
    </lineage>
</organism>
<evidence type="ECO:0000313" key="3">
    <source>
        <dbReference type="EMBL" id="MFC4360236.1"/>
    </source>
</evidence>
<sequence length="160" mass="18260">MSTFSNSESATASSSENQASPRDTGEQSRQSGWLDEESSDGGTPTLEMDRCPECGARRFVSKLLVYEVTSFDEGGEREFRRQHVRAEFEYTCSECQTTLRRLPADRRDYYDEVNVLEVERRAALRDQLRQLCRRVGRRLWATKTWIALVLLTVAVAVVGL</sequence>
<protein>
    <submittedName>
        <fullName evidence="3">Uncharacterized protein</fullName>
    </submittedName>
</protein>
<keyword evidence="2" id="KW-0812">Transmembrane</keyword>
<comment type="caution">
    <text evidence="3">The sequence shown here is derived from an EMBL/GenBank/DDBJ whole genome shotgun (WGS) entry which is preliminary data.</text>
</comment>
<accession>A0ABD5PH42</accession>
<reference evidence="3 4" key="1">
    <citation type="journal article" date="2019" name="Int. J. Syst. Evol. Microbiol.">
        <title>The Global Catalogue of Microorganisms (GCM) 10K type strain sequencing project: providing services to taxonomists for standard genome sequencing and annotation.</title>
        <authorList>
            <consortium name="The Broad Institute Genomics Platform"/>
            <consortium name="The Broad Institute Genome Sequencing Center for Infectious Disease"/>
            <person name="Wu L."/>
            <person name="Ma J."/>
        </authorList>
    </citation>
    <scope>NUCLEOTIDE SEQUENCE [LARGE SCALE GENOMIC DNA]</scope>
    <source>
        <strain evidence="3 4">CGMCC 1.12553</strain>
    </source>
</reference>
<keyword evidence="2" id="KW-1133">Transmembrane helix</keyword>
<proteinExistence type="predicted"/>
<feature type="transmembrane region" description="Helical" evidence="2">
    <location>
        <begin position="139"/>
        <end position="159"/>
    </location>
</feature>
<dbReference type="RefSeq" id="WP_267623081.1">
    <property type="nucleotide sequence ID" value="NZ_JAODIW010000007.1"/>
</dbReference>
<dbReference type="EMBL" id="JBHSDS010000016">
    <property type="protein sequence ID" value="MFC4360236.1"/>
    <property type="molecule type" value="Genomic_DNA"/>
</dbReference>
<name>A0ABD5PH42_9EURY</name>
<dbReference type="AlphaFoldDB" id="A0ABD5PH42"/>
<keyword evidence="4" id="KW-1185">Reference proteome</keyword>
<evidence type="ECO:0000313" key="4">
    <source>
        <dbReference type="Proteomes" id="UP001595921"/>
    </source>
</evidence>
<evidence type="ECO:0000256" key="1">
    <source>
        <dbReference type="SAM" id="MobiDB-lite"/>
    </source>
</evidence>
<feature type="region of interest" description="Disordered" evidence="1">
    <location>
        <begin position="1"/>
        <end position="49"/>
    </location>
</feature>
<keyword evidence="2" id="KW-0472">Membrane</keyword>
<evidence type="ECO:0000256" key="2">
    <source>
        <dbReference type="SAM" id="Phobius"/>
    </source>
</evidence>
<dbReference type="Proteomes" id="UP001595921">
    <property type="component" value="Unassembled WGS sequence"/>
</dbReference>
<gene>
    <name evidence="3" type="ORF">ACFO0N_19995</name>
</gene>
<feature type="compositionally biased region" description="Low complexity" evidence="1">
    <location>
        <begin position="1"/>
        <end position="20"/>
    </location>
</feature>